<gene>
    <name evidence="1" type="ORF">NCTC10736_01704</name>
</gene>
<evidence type="ECO:0008006" key="3">
    <source>
        <dbReference type="Google" id="ProtNLM"/>
    </source>
</evidence>
<accession>A0A380A6N4</accession>
<evidence type="ECO:0000313" key="1">
    <source>
        <dbReference type="EMBL" id="SUI75408.1"/>
    </source>
</evidence>
<sequence>MEALKKHPSLIVLIALLCVIKFIVVPITEWQALQVADIRLLNKRIVRAESALMQQAQNTEALSQLQLRVTSNNGLLYPHESENTFQLQIQQKIEELLAQYQLKSTNIGWLRTEDIKEYQVIRYQLQVRFEGPMVYVPSFQLALEQLPQWIEVSQFTAGLRYQSSTSLGDTNGMFVLDFFMEQSH</sequence>
<organism evidence="1 2">
    <name type="scientific">Shewanella morhuae</name>
    <dbReference type="NCBI Taxonomy" id="365591"/>
    <lineage>
        <taxon>Bacteria</taxon>
        <taxon>Pseudomonadati</taxon>
        <taxon>Pseudomonadota</taxon>
        <taxon>Gammaproteobacteria</taxon>
        <taxon>Alteromonadales</taxon>
        <taxon>Shewanellaceae</taxon>
        <taxon>Shewanella</taxon>
    </lineage>
</organism>
<dbReference type="AlphaFoldDB" id="A0A380A6N4"/>
<dbReference type="EMBL" id="UGYV01000001">
    <property type="protein sequence ID" value="SUI75408.1"/>
    <property type="molecule type" value="Genomic_DNA"/>
</dbReference>
<name>A0A380A6N4_9GAMM</name>
<protein>
    <recommendedName>
        <fullName evidence="3">General secretion pathway, M protein</fullName>
    </recommendedName>
</protein>
<reference evidence="1 2" key="1">
    <citation type="submission" date="2018-06" db="EMBL/GenBank/DDBJ databases">
        <authorList>
            <consortium name="Pathogen Informatics"/>
            <person name="Doyle S."/>
        </authorList>
    </citation>
    <scope>NUCLEOTIDE SEQUENCE [LARGE SCALE GENOMIC DNA]</scope>
    <source>
        <strain evidence="1 2">NCTC10736</strain>
    </source>
</reference>
<proteinExistence type="predicted"/>
<evidence type="ECO:0000313" key="2">
    <source>
        <dbReference type="Proteomes" id="UP000255061"/>
    </source>
</evidence>
<dbReference type="Proteomes" id="UP000255061">
    <property type="component" value="Unassembled WGS sequence"/>
</dbReference>